<dbReference type="AlphaFoldDB" id="A0A022RLI8"/>
<keyword evidence="6" id="KW-1185">Reference proteome</keyword>
<feature type="domain" description="Myb-like" evidence="3">
    <location>
        <begin position="1020"/>
        <end position="1072"/>
    </location>
</feature>
<dbReference type="GO" id="GO:0006325">
    <property type="term" value="P:chromatin organization"/>
    <property type="evidence" value="ECO:0007669"/>
    <property type="project" value="UniProtKB-KW"/>
</dbReference>
<feature type="region of interest" description="Disordered" evidence="2">
    <location>
        <begin position="470"/>
        <end position="495"/>
    </location>
</feature>
<feature type="non-terminal residue" evidence="5">
    <location>
        <position position="1149"/>
    </location>
</feature>
<dbReference type="PROSITE" id="PS50090">
    <property type="entry name" value="MYB_LIKE"/>
    <property type="match status" value="1"/>
</dbReference>
<organism evidence="5 6">
    <name type="scientific">Erythranthe guttata</name>
    <name type="common">Yellow monkey flower</name>
    <name type="synonym">Mimulus guttatus</name>
    <dbReference type="NCBI Taxonomy" id="4155"/>
    <lineage>
        <taxon>Eukaryota</taxon>
        <taxon>Viridiplantae</taxon>
        <taxon>Streptophyta</taxon>
        <taxon>Embryophyta</taxon>
        <taxon>Tracheophyta</taxon>
        <taxon>Spermatophyta</taxon>
        <taxon>Magnoliopsida</taxon>
        <taxon>eudicotyledons</taxon>
        <taxon>Gunneridae</taxon>
        <taxon>Pentapetalae</taxon>
        <taxon>asterids</taxon>
        <taxon>lamiids</taxon>
        <taxon>Lamiales</taxon>
        <taxon>Phrymaceae</taxon>
        <taxon>Erythranthe</taxon>
    </lineage>
</organism>
<evidence type="ECO:0000313" key="5">
    <source>
        <dbReference type="EMBL" id="EYU40613.1"/>
    </source>
</evidence>
<dbReference type="eggNOG" id="ENOG502QSR0">
    <property type="taxonomic scope" value="Eukaryota"/>
</dbReference>
<evidence type="ECO:0000259" key="4">
    <source>
        <dbReference type="PROSITE" id="PS51204"/>
    </source>
</evidence>
<proteinExistence type="predicted"/>
<feature type="compositionally biased region" description="Polar residues" evidence="2">
    <location>
        <begin position="201"/>
        <end position="219"/>
    </location>
</feature>
<reference evidence="5 6" key="1">
    <citation type="journal article" date="2013" name="Proc. Natl. Acad. Sci. U.S.A.">
        <title>Fine-scale variation in meiotic recombination in Mimulus inferred from population shotgun sequencing.</title>
        <authorList>
            <person name="Hellsten U."/>
            <person name="Wright K.M."/>
            <person name="Jenkins J."/>
            <person name="Shu S."/>
            <person name="Yuan Y."/>
            <person name="Wessler S.R."/>
            <person name="Schmutz J."/>
            <person name="Willis J.H."/>
            <person name="Rokhsar D.S."/>
        </authorList>
    </citation>
    <scope>NUCLEOTIDE SEQUENCE [LARGE SCALE GENOMIC DNA]</scope>
    <source>
        <strain evidence="6">cv. DUN x IM62</strain>
    </source>
</reference>
<dbReference type="Proteomes" id="UP000030748">
    <property type="component" value="Unassembled WGS sequence"/>
</dbReference>
<evidence type="ECO:0008006" key="7">
    <source>
        <dbReference type="Google" id="ProtNLM"/>
    </source>
</evidence>
<feature type="compositionally biased region" description="Basic and acidic residues" evidence="2">
    <location>
        <begin position="473"/>
        <end position="490"/>
    </location>
</feature>
<sequence length="1149" mass="126190">MHGCTSTSVLLVNAEFDSMGGVVEGGVGIVNKTSPRRAAIEKVQAELRQEYEIREKRNRELAFLEEGGDPMEYYKIRSAASVSVHSTSFTDQLVTSEAKGSIAFTASPHGDSVESSGRLGEKPFESNGADNLVLFDAEHEFSEGDKNSLHASRSNIVPSEKLSQVGGIQRTREHGDSAAFGIPRKAYKRRYRSRPNRDGTRSSSTDVNPTRAIQSSSVPSRHGLRDVKGLISDAENLNASIDCISKATSPVDGAVQKTGLTDSQQDMELDGIKTVESTKDQIAGVPVDATSDVIASEIPLHDQQSHPGVVKTPIRIDSDGTESVQAVEEITSAVVECQRSANAIEVENHSSSCQMNGFSNKKEDGMEDGIRKTSASRGINSLASDKSCTQTRLCVDGNNDSELYIVKGDESVKDKKQTEALGSSTLVNVMNPSAGLTRRDNGFKLHPEDELNQSGATLQNEGNDQFVIEETEASGRDGSESGRKPADIRRLNNLNSSNVRQQGSVGISISDLPESGSLTRLSTVSLEAQTSSLADLNLARKIDEDSILKEAQIIEAKRKRIAELSFATSPKQIHPKSHWNYVLEEMAWLANDFAQERIWKIAAAAQTSSRAAFTCQLRKKEKSSGMEAKKVAHTLAKSVMEFWHSVEAYAVRFLKYNKSNIVHNLADWRFSPDRVSDMEILDLSWGDNIKEENLFYTIPPGAMQTYKNSIESHVAKFERIASRVQEDVETSACGASAGFESEDNTYDEVIGETHTYDMSMAFEGSKSSRSAEKNRKQLINAYGVRSYEVSSDILQMQSAENKVATQTLLGKRPGASLNVSIPTKRVRTASRRVISPFSAGTSACIQVPNKTDVSSGDTNSFQDDQSTLRGGSLVPHSLEVESVGAFEKQLPFESAEVSTKHKKKKKAKHLNAAYEPRWQVDSTFQNEQRDHLKKSHQLESNGSSGLLGQPMMKKPKVMRQSQDNTFENITPITGSVPSPVVSQMSNMSNPNKFIKMLGGRDRGRKPKGLKMPAGQPGSGNPWTLYEDQALVVLAHDLGTNWGLVTDAFNYTLKLMCIYRNAKECKERHIILMDKTSGDGADSAEDLGPTEPYSSTLRGIPNGAARQLFKRLQVPMEEDTMKSHFEKIISIGQKQYCRKNQYTIASFCHC</sequence>
<feature type="compositionally biased region" description="Basic residues" evidence="2">
    <location>
        <begin position="185"/>
        <end position="194"/>
    </location>
</feature>
<dbReference type="PANTHER" id="PTHR46774:SF3">
    <property type="entry name" value="CHROMATIN MODIFICATION-RELATED PROTEIN EAF1 A-RELATED"/>
    <property type="match status" value="1"/>
</dbReference>
<evidence type="ECO:0000256" key="1">
    <source>
        <dbReference type="ARBA" id="ARBA00022853"/>
    </source>
</evidence>
<dbReference type="InterPro" id="IPR044798">
    <property type="entry name" value="EAF1A/B"/>
</dbReference>
<evidence type="ECO:0000256" key="2">
    <source>
        <dbReference type="SAM" id="MobiDB-lite"/>
    </source>
</evidence>
<dbReference type="InterPro" id="IPR014012">
    <property type="entry name" value="HSA_dom"/>
</dbReference>
<dbReference type="PROSITE" id="PS51204">
    <property type="entry name" value="HSA"/>
    <property type="match status" value="1"/>
</dbReference>
<feature type="region of interest" description="Disordered" evidence="2">
    <location>
        <begin position="144"/>
        <end position="224"/>
    </location>
</feature>
<dbReference type="STRING" id="4155.A0A022RLI8"/>
<keyword evidence="1" id="KW-0156">Chromatin regulator</keyword>
<accession>A0A022RLI8</accession>
<dbReference type="EMBL" id="KI630394">
    <property type="protein sequence ID" value="EYU40613.1"/>
    <property type="molecule type" value="Genomic_DNA"/>
</dbReference>
<feature type="region of interest" description="Disordered" evidence="2">
    <location>
        <begin position="849"/>
        <end position="868"/>
    </location>
</feature>
<dbReference type="InterPro" id="IPR001005">
    <property type="entry name" value="SANT/Myb"/>
</dbReference>
<feature type="region of interest" description="Disordered" evidence="2">
    <location>
        <begin position="924"/>
        <end position="960"/>
    </location>
</feature>
<evidence type="ECO:0000313" key="6">
    <source>
        <dbReference type="Proteomes" id="UP000030748"/>
    </source>
</evidence>
<dbReference type="SMART" id="SM00573">
    <property type="entry name" value="HSA"/>
    <property type="match status" value="1"/>
</dbReference>
<evidence type="ECO:0000259" key="3">
    <source>
        <dbReference type="PROSITE" id="PS50090"/>
    </source>
</evidence>
<protein>
    <recommendedName>
        <fullName evidence="7">HSA domain-containing protein</fullName>
    </recommendedName>
</protein>
<gene>
    <name evidence="5" type="ORF">MIMGU_mgv1a0000831mg</name>
</gene>
<feature type="domain" description="HSA" evidence="4">
    <location>
        <begin position="566"/>
        <end position="638"/>
    </location>
</feature>
<dbReference type="GO" id="GO:0035267">
    <property type="term" value="C:NuA4 histone acetyltransferase complex"/>
    <property type="evidence" value="ECO:0000318"/>
    <property type="project" value="GO_Central"/>
</dbReference>
<name>A0A022RLI8_ERYGU</name>
<dbReference type="PANTHER" id="PTHR46774">
    <property type="entry name" value="CHROMATIN MODIFICATION-RELATED PROTEIN EAF1 A-RELATED"/>
    <property type="match status" value="1"/>
</dbReference>
<dbReference type="Pfam" id="PF07529">
    <property type="entry name" value="HSA"/>
    <property type="match status" value="1"/>
</dbReference>